<dbReference type="EMBL" id="BAAANO010000010">
    <property type="protein sequence ID" value="GAA2004059.1"/>
    <property type="molecule type" value="Genomic_DNA"/>
</dbReference>
<keyword evidence="2" id="KW-0285">Flavoprotein</keyword>
<evidence type="ECO:0000259" key="5">
    <source>
        <dbReference type="Pfam" id="PF01266"/>
    </source>
</evidence>
<dbReference type="PANTHER" id="PTHR10961:SF7">
    <property type="entry name" value="FAD DEPENDENT OXIDOREDUCTASE DOMAIN-CONTAINING PROTEIN"/>
    <property type="match status" value="1"/>
</dbReference>
<organism evidence="6 7">
    <name type="scientific">Brevibacterium samyangense</name>
    <dbReference type="NCBI Taxonomy" id="366888"/>
    <lineage>
        <taxon>Bacteria</taxon>
        <taxon>Bacillati</taxon>
        <taxon>Actinomycetota</taxon>
        <taxon>Actinomycetes</taxon>
        <taxon>Micrococcales</taxon>
        <taxon>Brevibacteriaceae</taxon>
        <taxon>Brevibacterium</taxon>
    </lineage>
</organism>
<dbReference type="Proteomes" id="UP001500755">
    <property type="component" value="Unassembled WGS sequence"/>
</dbReference>
<evidence type="ECO:0000256" key="4">
    <source>
        <dbReference type="ARBA" id="ARBA00023002"/>
    </source>
</evidence>
<dbReference type="PANTHER" id="PTHR10961">
    <property type="entry name" value="PEROXISOMAL SARCOSINE OXIDASE"/>
    <property type="match status" value="1"/>
</dbReference>
<dbReference type="Gene3D" id="3.30.9.10">
    <property type="entry name" value="D-Amino Acid Oxidase, subunit A, domain 2"/>
    <property type="match status" value="1"/>
</dbReference>
<keyword evidence="7" id="KW-1185">Reference proteome</keyword>
<dbReference type="InterPro" id="IPR045170">
    <property type="entry name" value="MTOX"/>
</dbReference>
<keyword evidence="3" id="KW-0274">FAD</keyword>
<protein>
    <submittedName>
        <fullName evidence="6">N-methyl-L-tryptophan oxidase</fullName>
    </submittedName>
</protein>
<comment type="caution">
    <text evidence="6">The sequence shown here is derived from an EMBL/GenBank/DDBJ whole genome shotgun (WGS) entry which is preliminary data.</text>
</comment>
<dbReference type="InterPro" id="IPR006076">
    <property type="entry name" value="FAD-dep_OxRdtase"/>
</dbReference>
<dbReference type="SUPFAM" id="SSF51905">
    <property type="entry name" value="FAD/NAD(P)-binding domain"/>
    <property type="match status" value="1"/>
</dbReference>
<evidence type="ECO:0000256" key="3">
    <source>
        <dbReference type="ARBA" id="ARBA00022827"/>
    </source>
</evidence>
<feature type="domain" description="FAD dependent oxidoreductase" evidence="5">
    <location>
        <begin position="4"/>
        <end position="354"/>
    </location>
</feature>
<proteinExistence type="predicted"/>
<evidence type="ECO:0000313" key="7">
    <source>
        <dbReference type="Proteomes" id="UP001500755"/>
    </source>
</evidence>
<sequence>MRQRVAVIGVGTIGSQVLWQLSKRDCEVTGYELFSPGHSKGAAGGETRLFRTLELEDLRYDPVVDRADELWKDLEATSGRELRQITGSLVMGDEDCPGMRTALEGVAQNGREYRVYSREDALKAFPQFALDDNDITVWDRDGGIIKPELTVNTAAALAEANGATILRATRVECVDQREDGTVLVTTDGETREFDRVVVASGAWTAKVLPDMIDVFHMRRLVSVWFFGKQPGCLDDFLPYLRTEPAYSYGLPVPDRSAVKIGLGFPNHLPIDCPDGAPLDVAEDDLRPFIDHAARYLPVLDSYPMRISTFFEGYTDDRHEYAQPHPRMDNVFVMAGFSGHGFKMSPAMGEVGADWATGTTPHVDTTFLHREHTPLVEVPEPSMA</sequence>
<evidence type="ECO:0000313" key="6">
    <source>
        <dbReference type="EMBL" id="GAA2004059.1"/>
    </source>
</evidence>
<dbReference type="Pfam" id="PF01266">
    <property type="entry name" value="DAO"/>
    <property type="match status" value="1"/>
</dbReference>
<name>A0ABP5ETB1_9MICO</name>
<dbReference type="RefSeq" id="WP_344307837.1">
    <property type="nucleotide sequence ID" value="NZ_BAAANO010000010.1"/>
</dbReference>
<dbReference type="Gene3D" id="3.50.50.60">
    <property type="entry name" value="FAD/NAD(P)-binding domain"/>
    <property type="match status" value="1"/>
</dbReference>
<keyword evidence="4" id="KW-0560">Oxidoreductase</keyword>
<reference evidence="7" key="1">
    <citation type="journal article" date="2019" name="Int. J. Syst. Evol. Microbiol.">
        <title>The Global Catalogue of Microorganisms (GCM) 10K type strain sequencing project: providing services to taxonomists for standard genome sequencing and annotation.</title>
        <authorList>
            <consortium name="The Broad Institute Genomics Platform"/>
            <consortium name="The Broad Institute Genome Sequencing Center for Infectious Disease"/>
            <person name="Wu L."/>
            <person name="Ma J."/>
        </authorList>
    </citation>
    <scope>NUCLEOTIDE SEQUENCE [LARGE SCALE GENOMIC DNA]</scope>
    <source>
        <strain evidence="7">JCM 14546</strain>
    </source>
</reference>
<evidence type="ECO:0000256" key="1">
    <source>
        <dbReference type="ARBA" id="ARBA00001974"/>
    </source>
</evidence>
<gene>
    <name evidence="6" type="primary">solA_2</name>
    <name evidence="6" type="ORF">GCM10009755_11670</name>
</gene>
<dbReference type="InterPro" id="IPR036188">
    <property type="entry name" value="FAD/NAD-bd_sf"/>
</dbReference>
<comment type="cofactor">
    <cofactor evidence="1">
        <name>FAD</name>
        <dbReference type="ChEBI" id="CHEBI:57692"/>
    </cofactor>
</comment>
<accession>A0ABP5ETB1</accession>
<evidence type="ECO:0000256" key="2">
    <source>
        <dbReference type="ARBA" id="ARBA00022630"/>
    </source>
</evidence>